<dbReference type="GO" id="GO:0031460">
    <property type="term" value="P:glycine betaine transport"/>
    <property type="evidence" value="ECO:0007669"/>
    <property type="project" value="TreeGrafter"/>
</dbReference>
<evidence type="ECO:0000313" key="9">
    <source>
        <dbReference type="Proteomes" id="UP000185124"/>
    </source>
</evidence>
<dbReference type="OrthoDB" id="9801163at2"/>
<evidence type="ECO:0000313" key="8">
    <source>
        <dbReference type="EMBL" id="SIN44519.1"/>
    </source>
</evidence>
<dbReference type="Proteomes" id="UP000185124">
    <property type="component" value="Unassembled WGS sequence"/>
</dbReference>
<gene>
    <name evidence="8" type="ORF">SAMN04489832_7274</name>
</gene>
<dbReference type="Pfam" id="PF00528">
    <property type="entry name" value="BPD_transp_1"/>
    <property type="match status" value="1"/>
</dbReference>
<comment type="similarity">
    <text evidence="6">Belongs to the binding-protein-dependent transport system permease family.</text>
</comment>
<feature type="transmembrane region" description="Helical" evidence="6">
    <location>
        <begin position="28"/>
        <end position="48"/>
    </location>
</feature>
<dbReference type="InterPro" id="IPR000515">
    <property type="entry name" value="MetI-like"/>
</dbReference>
<dbReference type="SUPFAM" id="SSF161098">
    <property type="entry name" value="MetI-like"/>
    <property type="match status" value="1"/>
</dbReference>
<evidence type="ECO:0000256" key="6">
    <source>
        <dbReference type="RuleBase" id="RU363032"/>
    </source>
</evidence>
<dbReference type="CDD" id="cd06261">
    <property type="entry name" value="TM_PBP2"/>
    <property type="match status" value="1"/>
</dbReference>
<dbReference type="RefSeq" id="WP_074318702.1">
    <property type="nucleotide sequence ID" value="NZ_FSQT01000002.1"/>
</dbReference>
<keyword evidence="3 6" id="KW-0812">Transmembrane</keyword>
<sequence length="220" mass="23224">MTFLDYISGVPAYLEREWSDLLELTFEHLLVVLVTIVLATVIALGLGLATYRNRSGARAVLTVTGTFLTVPSFALFGLFIPIFGLGAVPTVVALVLYSLLPIARNTITGLRSVDPAIVESAQGMGLSRRQRLLRIELPLAWPVIMTGVRVSTLMIVGIAAIAAIVNGPGLGGPIFQGLSAIGTQRGFNLAFSGTLFVAMLALLLDGVLGMISKLTTSKGL</sequence>
<dbReference type="InterPro" id="IPR051204">
    <property type="entry name" value="ABC_transp_perm/SBD"/>
</dbReference>
<dbReference type="PANTHER" id="PTHR30177:SF4">
    <property type="entry name" value="OSMOPROTECTANT IMPORT PERMEASE PROTEIN OSMW"/>
    <property type="match status" value="1"/>
</dbReference>
<proteinExistence type="inferred from homology"/>
<dbReference type="InterPro" id="IPR035906">
    <property type="entry name" value="MetI-like_sf"/>
</dbReference>
<dbReference type="GO" id="GO:0055085">
    <property type="term" value="P:transmembrane transport"/>
    <property type="evidence" value="ECO:0007669"/>
    <property type="project" value="InterPro"/>
</dbReference>
<name>A0A1N6BDU3_9ACTN</name>
<dbReference type="FunFam" id="1.10.3720.10:FF:000001">
    <property type="entry name" value="Glycine betaine ABC transporter, permease"/>
    <property type="match status" value="1"/>
</dbReference>
<keyword evidence="4 6" id="KW-1133">Transmembrane helix</keyword>
<dbReference type="EMBL" id="FSQT01000002">
    <property type="protein sequence ID" value="SIN44519.1"/>
    <property type="molecule type" value="Genomic_DNA"/>
</dbReference>
<comment type="subcellular location">
    <subcellularLocation>
        <location evidence="6">Cell membrane</location>
        <topology evidence="6">Multi-pass membrane protein</topology>
    </subcellularLocation>
    <subcellularLocation>
        <location evidence="1">Membrane</location>
        <topology evidence="1">Multi-pass membrane protein</topology>
    </subcellularLocation>
</comment>
<evidence type="ECO:0000256" key="4">
    <source>
        <dbReference type="ARBA" id="ARBA00022989"/>
    </source>
</evidence>
<keyword evidence="9" id="KW-1185">Reference proteome</keyword>
<organism evidence="8 9">
    <name type="scientific">Micromonospora cremea</name>
    <dbReference type="NCBI Taxonomy" id="709881"/>
    <lineage>
        <taxon>Bacteria</taxon>
        <taxon>Bacillati</taxon>
        <taxon>Actinomycetota</taxon>
        <taxon>Actinomycetes</taxon>
        <taxon>Micromonosporales</taxon>
        <taxon>Micromonosporaceae</taxon>
        <taxon>Micromonospora</taxon>
    </lineage>
</organism>
<evidence type="ECO:0000256" key="2">
    <source>
        <dbReference type="ARBA" id="ARBA00022448"/>
    </source>
</evidence>
<feature type="transmembrane region" description="Helical" evidence="6">
    <location>
        <begin position="139"/>
        <end position="165"/>
    </location>
</feature>
<feature type="transmembrane region" description="Helical" evidence="6">
    <location>
        <begin position="86"/>
        <end position="103"/>
    </location>
</feature>
<keyword evidence="2 6" id="KW-0813">Transport</keyword>
<evidence type="ECO:0000259" key="7">
    <source>
        <dbReference type="PROSITE" id="PS50928"/>
    </source>
</evidence>
<reference evidence="9" key="1">
    <citation type="submission" date="2016-12" db="EMBL/GenBank/DDBJ databases">
        <authorList>
            <person name="Varghese N."/>
            <person name="Submissions S."/>
        </authorList>
    </citation>
    <scope>NUCLEOTIDE SEQUENCE [LARGE SCALE GENOMIC DNA]</scope>
    <source>
        <strain evidence="9">DSM 45599</strain>
    </source>
</reference>
<protein>
    <submittedName>
        <fullName evidence="8">Osmoprotectant transport system permease protein</fullName>
    </submittedName>
</protein>
<evidence type="ECO:0000256" key="1">
    <source>
        <dbReference type="ARBA" id="ARBA00004141"/>
    </source>
</evidence>
<feature type="transmembrane region" description="Helical" evidence="6">
    <location>
        <begin position="185"/>
        <end position="208"/>
    </location>
</feature>
<keyword evidence="5 6" id="KW-0472">Membrane</keyword>
<accession>A0A1N6BDU3</accession>
<dbReference type="GO" id="GO:0005886">
    <property type="term" value="C:plasma membrane"/>
    <property type="evidence" value="ECO:0007669"/>
    <property type="project" value="UniProtKB-SubCell"/>
</dbReference>
<dbReference type="PROSITE" id="PS50928">
    <property type="entry name" value="ABC_TM1"/>
    <property type="match status" value="1"/>
</dbReference>
<dbReference type="PANTHER" id="PTHR30177">
    <property type="entry name" value="GLYCINE BETAINE/L-PROLINE TRANSPORT SYSTEM PERMEASE PROTEIN PROW"/>
    <property type="match status" value="1"/>
</dbReference>
<feature type="transmembrane region" description="Helical" evidence="6">
    <location>
        <begin position="60"/>
        <end position="80"/>
    </location>
</feature>
<feature type="domain" description="ABC transmembrane type-1" evidence="7">
    <location>
        <begin position="25"/>
        <end position="208"/>
    </location>
</feature>
<dbReference type="Gene3D" id="1.10.3720.10">
    <property type="entry name" value="MetI-like"/>
    <property type="match status" value="1"/>
</dbReference>
<evidence type="ECO:0000256" key="5">
    <source>
        <dbReference type="ARBA" id="ARBA00023136"/>
    </source>
</evidence>
<evidence type="ECO:0000256" key="3">
    <source>
        <dbReference type="ARBA" id="ARBA00022692"/>
    </source>
</evidence>
<dbReference type="AlphaFoldDB" id="A0A1N6BDU3"/>
<dbReference type="STRING" id="709881.SAMN04489832_7274"/>